<keyword evidence="3" id="KW-0808">Transferase</keyword>
<keyword evidence="12" id="KW-1185">Reference proteome</keyword>
<dbReference type="SUPFAM" id="SSF56112">
    <property type="entry name" value="Protein kinase-like (PK-like)"/>
    <property type="match status" value="1"/>
</dbReference>
<dbReference type="RefSeq" id="XP_004338212.1">
    <property type="nucleotide sequence ID" value="XM_004338164.1"/>
</dbReference>
<dbReference type="InterPro" id="IPR011009">
    <property type="entry name" value="Kinase-like_dom_sf"/>
</dbReference>
<dbReference type="InterPro" id="IPR000719">
    <property type="entry name" value="Prot_kinase_dom"/>
</dbReference>
<feature type="domain" description="Protein kinase" evidence="9">
    <location>
        <begin position="129"/>
        <end position="370"/>
    </location>
</feature>
<organism evidence="11 12">
    <name type="scientific">Acanthamoeba castellanii (strain ATCC 30010 / Neff)</name>
    <dbReference type="NCBI Taxonomy" id="1257118"/>
    <lineage>
        <taxon>Eukaryota</taxon>
        <taxon>Amoebozoa</taxon>
        <taxon>Discosea</taxon>
        <taxon>Longamoebia</taxon>
        <taxon>Centramoebida</taxon>
        <taxon>Acanthamoebidae</taxon>
        <taxon>Acanthamoeba</taxon>
    </lineage>
</organism>
<dbReference type="EMBL" id="KB008006">
    <property type="protein sequence ID" value="ELR16199.1"/>
    <property type="molecule type" value="Genomic_DNA"/>
</dbReference>
<evidence type="ECO:0000256" key="1">
    <source>
        <dbReference type="ARBA" id="ARBA00008874"/>
    </source>
</evidence>
<dbReference type="Pfam" id="PF00069">
    <property type="entry name" value="Pkinase"/>
    <property type="match status" value="1"/>
</dbReference>
<comment type="similarity">
    <text evidence="1">Belongs to the protein kinase superfamily. STE Ser/Thr protein kinase family. STE20 subfamily.</text>
</comment>
<dbReference type="PANTHER" id="PTHR48012:SF10">
    <property type="entry name" value="FI20177P1"/>
    <property type="match status" value="1"/>
</dbReference>
<evidence type="ECO:0000259" key="10">
    <source>
        <dbReference type="PROSITE" id="PS50181"/>
    </source>
</evidence>
<evidence type="ECO:0000256" key="3">
    <source>
        <dbReference type="ARBA" id="ARBA00022679"/>
    </source>
</evidence>
<accession>L8GSM2</accession>
<evidence type="ECO:0000259" key="9">
    <source>
        <dbReference type="PROSITE" id="PS50011"/>
    </source>
</evidence>
<dbReference type="Gene3D" id="1.20.1280.50">
    <property type="match status" value="1"/>
</dbReference>
<evidence type="ECO:0000256" key="4">
    <source>
        <dbReference type="ARBA" id="ARBA00022741"/>
    </source>
</evidence>
<evidence type="ECO:0000256" key="8">
    <source>
        <dbReference type="ARBA" id="ARBA00048679"/>
    </source>
</evidence>
<protein>
    <submittedName>
        <fullName evidence="11">F-box domain containing protein</fullName>
    </submittedName>
</protein>
<dbReference type="KEGG" id="acan:ACA1_178580"/>
<keyword evidence="2" id="KW-0723">Serine/threonine-protein kinase</keyword>
<dbReference type="InterPro" id="IPR001810">
    <property type="entry name" value="F-box_dom"/>
</dbReference>
<dbReference type="Pfam" id="PF12937">
    <property type="entry name" value="F-box-like"/>
    <property type="match status" value="1"/>
</dbReference>
<reference evidence="11 12" key="1">
    <citation type="journal article" date="2013" name="Genome Biol.">
        <title>Genome of Acanthamoeba castellanii highlights extensive lateral gene transfer and early evolution of tyrosine kinase signaling.</title>
        <authorList>
            <person name="Clarke M."/>
            <person name="Lohan A.J."/>
            <person name="Liu B."/>
            <person name="Lagkouvardos I."/>
            <person name="Roy S."/>
            <person name="Zafar N."/>
            <person name="Bertelli C."/>
            <person name="Schilde C."/>
            <person name="Kianianmomeni A."/>
            <person name="Burglin T.R."/>
            <person name="Frech C."/>
            <person name="Turcotte B."/>
            <person name="Kopec K.O."/>
            <person name="Synnott J.M."/>
            <person name="Choo C."/>
            <person name="Paponov I."/>
            <person name="Finkler A."/>
            <person name="Soon Heng Tan C."/>
            <person name="Hutchins A.P."/>
            <person name="Weinmeier T."/>
            <person name="Rattei T."/>
            <person name="Chu J.S."/>
            <person name="Gimenez G."/>
            <person name="Irimia M."/>
            <person name="Rigden D.J."/>
            <person name="Fitzpatrick D.A."/>
            <person name="Lorenzo-Morales J."/>
            <person name="Bateman A."/>
            <person name="Chiu C.H."/>
            <person name="Tang P."/>
            <person name="Hegemann P."/>
            <person name="Fromm H."/>
            <person name="Raoult D."/>
            <person name="Greub G."/>
            <person name="Miranda-Saavedra D."/>
            <person name="Chen N."/>
            <person name="Nash P."/>
            <person name="Ginger M.L."/>
            <person name="Horn M."/>
            <person name="Schaap P."/>
            <person name="Caler L."/>
            <person name="Loftus B."/>
        </authorList>
    </citation>
    <scope>NUCLEOTIDE SEQUENCE [LARGE SCALE GENOMIC DNA]</scope>
    <source>
        <strain evidence="11 12">Neff</strain>
    </source>
</reference>
<feature type="domain" description="F-box" evidence="10">
    <location>
        <begin position="17"/>
        <end position="63"/>
    </location>
</feature>
<name>L8GSM2_ACACF</name>
<dbReference type="OrthoDB" id="840771at2759"/>
<comment type="catalytic activity">
    <reaction evidence="7">
        <text>L-threonyl-[protein] + ATP = O-phospho-L-threonyl-[protein] + ADP + H(+)</text>
        <dbReference type="Rhea" id="RHEA:46608"/>
        <dbReference type="Rhea" id="RHEA-COMP:11060"/>
        <dbReference type="Rhea" id="RHEA-COMP:11605"/>
        <dbReference type="ChEBI" id="CHEBI:15378"/>
        <dbReference type="ChEBI" id="CHEBI:30013"/>
        <dbReference type="ChEBI" id="CHEBI:30616"/>
        <dbReference type="ChEBI" id="CHEBI:61977"/>
        <dbReference type="ChEBI" id="CHEBI:456216"/>
        <dbReference type="EC" id="2.7.11.1"/>
    </reaction>
</comment>
<dbReference type="InterPro" id="IPR050629">
    <property type="entry name" value="STE20/SPS1-PAK"/>
</dbReference>
<dbReference type="PROSITE" id="PS50181">
    <property type="entry name" value="FBOX"/>
    <property type="match status" value="1"/>
</dbReference>
<dbReference type="SUPFAM" id="SSF81383">
    <property type="entry name" value="F-box domain"/>
    <property type="match status" value="1"/>
</dbReference>
<sequence length="385" mass="43188">MEATTLGGGEEEGVWWAEEGTPLPEEVSLALLSFLDVPALARFSLVSRACHRLALDPALWKGLCEREMAAWPCHRAFIGLAAEALLAAHRRAAALGEWVDPGAGLWPQPFSWRAFFRCEALHPWPEGRFYLRQQLGGGSYGSRFKALERETERVVVIKWINIEEEQNSLEEGRQVVLVEDEAKRKKIFEEKEALAARLMPVTWQTNGQADEGRIADVVRDVLTGLVDLQTACGENVVAGINLDWNKLLVADDGHTMINIDQIFYPCANARPYYISPELMPGTTIDVEGECSSVNRTHIWAVGLIAIQLATGALPMEHMHPIRYLSRYDQLAPRGLDGPHSPELKDLVRLCLERQPQRRPSAHELLRHQFLADVRRGRASPTRPTN</sequence>
<evidence type="ECO:0000256" key="5">
    <source>
        <dbReference type="ARBA" id="ARBA00022777"/>
    </source>
</evidence>
<evidence type="ECO:0000313" key="12">
    <source>
        <dbReference type="Proteomes" id="UP000011083"/>
    </source>
</evidence>
<evidence type="ECO:0000256" key="6">
    <source>
        <dbReference type="ARBA" id="ARBA00022840"/>
    </source>
</evidence>
<dbReference type="STRING" id="1257118.L8GSM2"/>
<gene>
    <name evidence="11" type="ORF">ACA1_178580</name>
</gene>
<keyword evidence="5" id="KW-0418">Kinase</keyword>
<evidence type="ECO:0000256" key="2">
    <source>
        <dbReference type="ARBA" id="ARBA00022527"/>
    </source>
</evidence>
<evidence type="ECO:0000313" key="11">
    <source>
        <dbReference type="EMBL" id="ELR16199.1"/>
    </source>
</evidence>
<keyword evidence="6" id="KW-0067">ATP-binding</keyword>
<proteinExistence type="inferred from homology"/>
<dbReference type="PANTHER" id="PTHR48012">
    <property type="entry name" value="STERILE20-LIKE KINASE, ISOFORM B-RELATED"/>
    <property type="match status" value="1"/>
</dbReference>
<dbReference type="GO" id="GO:0004674">
    <property type="term" value="F:protein serine/threonine kinase activity"/>
    <property type="evidence" value="ECO:0007669"/>
    <property type="project" value="UniProtKB-KW"/>
</dbReference>
<comment type="catalytic activity">
    <reaction evidence="8">
        <text>L-seryl-[protein] + ATP = O-phospho-L-seryl-[protein] + ADP + H(+)</text>
        <dbReference type="Rhea" id="RHEA:17989"/>
        <dbReference type="Rhea" id="RHEA-COMP:9863"/>
        <dbReference type="Rhea" id="RHEA-COMP:11604"/>
        <dbReference type="ChEBI" id="CHEBI:15378"/>
        <dbReference type="ChEBI" id="CHEBI:29999"/>
        <dbReference type="ChEBI" id="CHEBI:30616"/>
        <dbReference type="ChEBI" id="CHEBI:83421"/>
        <dbReference type="ChEBI" id="CHEBI:456216"/>
        <dbReference type="EC" id="2.7.11.1"/>
    </reaction>
</comment>
<dbReference type="VEuPathDB" id="AmoebaDB:ACA1_178580"/>
<dbReference type="Proteomes" id="UP000011083">
    <property type="component" value="Unassembled WGS sequence"/>
</dbReference>
<dbReference type="InterPro" id="IPR036047">
    <property type="entry name" value="F-box-like_dom_sf"/>
</dbReference>
<dbReference type="AlphaFoldDB" id="L8GSM2"/>
<dbReference type="GO" id="GO:0005737">
    <property type="term" value="C:cytoplasm"/>
    <property type="evidence" value="ECO:0007669"/>
    <property type="project" value="TreeGrafter"/>
</dbReference>
<dbReference type="Gene3D" id="1.10.510.10">
    <property type="entry name" value="Transferase(Phosphotransferase) domain 1"/>
    <property type="match status" value="1"/>
</dbReference>
<dbReference type="PROSITE" id="PS50011">
    <property type="entry name" value="PROTEIN_KINASE_DOM"/>
    <property type="match status" value="1"/>
</dbReference>
<keyword evidence="4" id="KW-0547">Nucleotide-binding</keyword>
<dbReference type="Gene3D" id="3.30.200.20">
    <property type="entry name" value="Phosphorylase Kinase, domain 1"/>
    <property type="match status" value="1"/>
</dbReference>
<dbReference type="SMART" id="SM00220">
    <property type="entry name" value="S_TKc"/>
    <property type="match status" value="1"/>
</dbReference>
<evidence type="ECO:0000256" key="7">
    <source>
        <dbReference type="ARBA" id="ARBA00047899"/>
    </source>
</evidence>
<dbReference type="GO" id="GO:0005524">
    <property type="term" value="F:ATP binding"/>
    <property type="evidence" value="ECO:0007669"/>
    <property type="project" value="UniProtKB-KW"/>
</dbReference>
<dbReference type="GeneID" id="14916866"/>